<evidence type="ECO:0000313" key="2">
    <source>
        <dbReference type="Proteomes" id="UP000295371"/>
    </source>
</evidence>
<dbReference type="EMBL" id="SOAW01000002">
    <property type="protein sequence ID" value="TDT30993.1"/>
    <property type="molecule type" value="Genomic_DNA"/>
</dbReference>
<dbReference type="AlphaFoldDB" id="A0A4R7J3Q7"/>
<comment type="caution">
    <text evidence="1">The sequence shown here is derived from an EMBL/GenBank/DDBJ whole genome shotgun (WGS) entry which is preliminary data.</text>
</comment>
<gene>
    <name evidence="1" type="ORF">CLV29_2402</name>
</gene>
<proteinExistence type="predicted"/>
<evidence type="ECO:0000313" key="1">
    <source>
        <dbReference type="EMBL" id="TDT30993.1"/>
    </source>
</evidence>
<name>A0A4R7J3Q7_9ACTN</name>
<organism evidence="1 2">
    <name type="scientific">Naumannella halotolerans</name>
    <dbReference type="NCBI Taxonomy" id="993414"/>
    <lineage>
        <taxon>Bacteria</taxon>
        <taxon>Bacillati</taxon>
        <taxon>Actinomycetota</taxon>
        <taxon>Actinomycetes</taxon>
        <taxon>Propionibacteriales</taxon>
        <taxon>Propionibacteriaceae</taxon>
        <taxon>Naumannella</taxon>
    </lineage>
</organism>
<keyword evidence="2" id="KW-1185">Reference proteome</keyword>
<sequence length="189" mass="20428">MSAPRLRGLSATSVRDLPRVRTPHDELVVLAELAEAQWGFAGVGCYGRSGRGYELRGCLLLAPAVAVESPLPFAADAAVLVELWTAPGVSVRRTSKDLVRSAAARLTRAPRQMGAIEAAPAARLPSASMALLGEVGFAPTDREPVLRLELHATVRWVPTLAELRERVSAWVTPVPVEPVRRQQLEQSLR</sequence>
<reference evidence="1 2" key="1">
    <citation type="submission" date="2019-03" db="EMBL/GenBank/DDBJ databases">
        <title>Genomic Encyclopedia of Archaeal and Bacterial Type Strains, Phase II (KMG-II): from individual species to whole genera.</title>
        <authorList>
            <person name="Goeker M."/>
        </authorList>
    </citation>
    <scope>NUCLEOTIDE SEQUENCE [LARGE SCALE GENOMIC DNA]</scope>
    <source>
        <strain evidence="1 2">DSM 24323</strain>
    </source>
</reference>
<dbReference type="RefSeq" id="WP_133755322.1">
    <property type="nucleotide sequence ID" value="NZ_SOAW01000002.1"/>
</dbReference>
<dbReference type="Proteomes" id="UP000295371">
    <property type="component" value="Unassembled WGS sequence"/>
</dbReference>
<evidence type="ECO:0008006" key="3">
    <source>
        <dbReference type="Google" id="ProtNLM"/>
    </source>
</evidence>
<protein>
    <recommendedName>
        <fullName evidence="3">Acetyltransferase (GNAT) family protein</fullName>
    </recommendedName>
</protein>
<accession>A0A4R7J3Q7</accession>